<dbReference type="EMBL" id="JAGEVG010000012">
    <property type="protein sequence ID" value="MBO3098912.1"/>
    <property type="molecule type" value="Genomic_DNA"/>
</dbReference>
<protein>
    <submittedName>
        <fullName evidence="1">Uncharacterized protein</fullName>
    </submittedName>
</protein>
<evidence type="ECO:0000313" key="1">
    <source>
        <dbReference type="EMBL" id="MBO3098912.1"/>
    </source>
</evidence>
<dbReference type="RefSeq" id="WP_208234030.1">
    <property type="nucleotide sequence ID" value="NZ_JAGEVG010000012.1"/>
</dbReference>
<gene>
    <name evidence="1" type="ORF">J4051_11575</name>
</gene>
<organism evidence="1 2">
    <name type="scientific">Gelidibacter pelagius</name>
    <dbReference type="NCBI Taxonomy" id="2819985"/>
    <lineage>
        <taxon>Bacteria</taxon>
        <taxon>Pseudomonadati</taxon>
        <taxon>Bacteroidota</taxon>
        <taxon>Flavobacteriia</taxon>
        <taxon>Flavobacteriales</taxon>
        <taxon>Flavobacteriaceae</taxon>
        <taxon>Gelidibacter</taxon>
    </lineage>
</organism>
<evidence type="ECO:0000313" key="2">
    <source>
        <dbReference type="Proteomes" id="UP000681315"/>
    </source>
</evidence>
<comment type="caution">
    <text evidence="1">The sequence shown here is derived from an EMBL/GenBank/DDBJ whole genome shotgun (WGS) entry which is preliminary data.</text>
</comment>
<sequence length="168" mass="19884">MKAVSVVTIKKELKHRSSEELLELCLRLSKFKKENKELLTYLLFESHDESGYIETVKAEIDEQFEGINTNSYFYIKKSVRKILRNIKKYARYSLKKETEVELLLHFCTVLKDFKPSVFKNVTLTNIYDRQIVAIKKIVSNLHEDLQYDYNLALEELEDASYNSKVFKL</sequence>
<keyword evidence="2" id="KW-1185">Reference proteome</keyword>
<accession>A0ABS3ST64</accession>
<dbReference type="Proteomes" id="UP000681315">
    <property type="component" value="Unassembled WGS sequence"/>
</dbReference>
<reference evidence="1 2" key="1">
    <citation type="submission" date="2021-03" db="EMBL/GenBank/DDBJ databases">
        <title>Gelidibacter sp. nov., isolated from costal sediment.</title>
        <authorList>
            <person name="Lun K.-Y."/>
        </authorList>
    </citation>
    <scope>NUCLEOTIDE SEQUENCE [LARGE SCALE GENOMIC DNA]</scope>
    <source>
        <strain evidence="1 2">DF109</strain>
    </source>
</reference>
<name>A0ABS3ST64_9FLAO</name>
<proteinExistence type="predicted"/>